<dbReference type="InterPro" id="IPR031107">
    <property type="entry name" value="Small_HSP"/>
</dbReference>
<dbReference type="InterPro" id="IPR002068">
    <property type="entry name" value="A-crystallin/Hsp20_dom"/>
</dbReference>
<feature type="region of interest" description="Disordered" evidence="4">
    <location>
        <begin position="173"/>
        <end position="207"/>
    </location>
</feature>
<feature type="region of interest" description="Disordered" evidence="4">
    <location>
        <begin position="110"/>
        <end position="149"/>
    </location>
</feature>
<protein>
    <submittedName>
        <fullName evidence="6">Chaperone</fullName>
    </submittedName>
</protein>
<dbReference type="Gene3D" id="2.60.40.790">
    <property type="match status" value="1"/>
</dbReference>
<dbReference type="InterPro" id="IPR008978">
    <property type="entry name" value="HSP20-like_chaperone"/>
</dbReference>
<dbReference type="Proteomes" id="UP001454036">
    <property type="component" value="Unassembled WGS sequence"/>
</dbReference>
<dbReference type="EMBL" id="BAABME010000201">
    <property type="protein sequence ID" value="GAA0140636.1"/>
    <property type="molecule type" value="Genomic_DNA"/>
</dbReference>
<keyword evidence="1" id="KW-0346">Stress response</keyword>
<feature type="domain" description="SHSP" evidence="5">
    <location>
        <begin position="197"/>
        <end position="314"/>
    </location>
</feature>
<dbReference type="SUPFAM" id="SSF49764">
    <property type="entry name" value="HSP20-like chaperones"/>
    <property type="match status" value="1"/>
</dbReference>
<comment type="caution">
    <text evidence="6">The sequence shown here is derived from an EMBL/GenBank/DDBJ whole genome shotgun (WGS) entry which is preliminary data.</text>
</comment>
<name>A0AAV3NP87_LITER</name>
<accession>A0AAV3NP87</accession>
<dbReference type="AlphaFoldDB" id="A0AAV3NP87"/>
<evidence type="ECO:0000256" key="2">
    <source>
        <dbReference type="PROSITE-ProRule" id="PRU00285"/>
    </source>
</evidence>
<sequence>MESHNVVRERVNILAAHLGAASEDISATATHVFPMSCVNSIDSVVRRYDNRLQFARQGSSYQSSFMRHMSDKQQSFINDVDYGIRRRDNRLQFARQGSYYQAAFMRQMSARKGSDSLPDMPLESPDRANNTSASSETPNISRPKQDSNVQNVFELRSLEQSCRYNEEVLRSPNFAKPKQTLKNSQSCSDDSAPTMKSSGSVSSPRMDVTESGHSYVVAVELPGVSIDDLRVEVSDKNLIVSGNRSAHWSKVANVSNDSISVFHRREILQGPYRTIWSLPTNADKERVSAEYSEGLLRIRIPKLCGATTALKANI</sequence>
<organism evidence="6 7">
    <name type="scientific">Lithospermum erythrorhizon</name>
    <name type="common">Purple gromwell</name>
    <name type="synonym">Lithospermum officinale var. erythrorhizon</name>
    <dbReference type="NCBI Taxonomy" id="34254"/>
    <lineage>
        <taxon>Eukaryota</taxon>
        <taxon>Viridiplantae</taxon>
        <taxon>Streptophyta</taxon>
        <taxon>Embryophyta</taxon>
        <taxon>Tracheophyta</taxon>
        <taxon>Spermatophyta</taxon>
        <taxon>Magnoliopsida</taxon>
        <taxon>eudicotyledons</taxon>
        <taxon>Gunneridae</taxon>
        <taxon>Pentapetalae</taxon>
        <taxon>asterids</taxon>
        <taxon>lamiids</taxon>
        <taxon>Boraginales</taxon>
        <taxon>Boraginaceae</taxon>
        <taxon>Boraginoideae</taxon>
        <taxon>Lithospermeae</taxon>
        <taxon>Lithospermum</taxon>
    </lineage>
</organism>
<keyword evidence="7" id="KW-1185">Reference proteome</keyword>
<evidence type="ECO:0000313" key="7">
    <source>
        <dbReference type="Proteomes" id="UP001454036"/>
    </source>
</evidence>
<evidence type="ECO:0000256" key="3">
    <source>
        <dbReference type="RuleBase" id="RU003616"/>
    </source>
</evidence>
<dbReference type="Pfam" id="PF00011">
    <property type="entry name" value="HSP20"/>
    <property type="match status" value="1"/>
</dbReference>
<dbReference type="PANTHER" id="PTHR11527">
    <property type="entry name" value="HEAT-SHOCK PROTEIN 20 FAMILY MEMBER"/>
    <property type="match status" value="1"/>
</dbReference>
<feature type="compositionally biased region" description="Polar residues" evidence="4">
    <location>
        <begin position="180"/>
        <end position="203"/>
    </location>
</feature>
<proteinExistence type="inferred from homology"/>
<feature type="compositionally biased region" description="Polar residues" evidence="4">
    <location>
        <begin position="127"/>
        <end position="149"/>
    </location>
</feature>
<dbReference type="CDD" id="cd06464">
    <property type="entry name" value="ACD_sHsps-like"/>
    <property type="match status" value="1"/>
</dbReference>
<evidence type="ECO:0000313" key="6">
    <source>
        <dbReference type="EMBL" id="GAA0140636.1"/>
    </source>
</evidence>
<evidence type="ECO:0000256" key="4">
    <source>
        <dbReference type="SAM" id="MobiDB-lite"/>
    </source>
</evidence>
<evidence type="ECO:0000256" key="1">
    <source>
        <dbReference type="ARBA" id="ARBA00023016"/>
    </source>
</evidence>
<dbReference type="PROSITE" id="PS01031">
    <property type="entry name" value="SHSP"/>
    <property type="match status" value="1"/>
</dbReference>
<comment type="similarity">
    <text evidence="2 3">Belongs to the small heat shock protein (HSP20) family.</text>
</comment>
<gene>
    <name evidence="6" type="ORF">LIER_01945</name>
</gene>
<reference evidence="6 7" key="1">
    <citation type="submission" date="2024-01" db="EMBL/GenBank/DDBJ databases">
        <title>The complete chloroplast genome sequence of Lithospermum erythrorhizon: insights into the phylogenetic relationship among Boraginaceae species and the maternal lineages of purple gromwells.</title>
        <authorList>
            <person name="Okada T."/>
            <person name="Watanabe K."/>
        </authorList>
    </citation>
    <scope>NUCLEOTIDE SEQUENCE [LARGE SCALE GENOMIC DNA]</scope>
</reference>
<evidence type="ECO:0000259" key="5">
    <source>
        <dbReference type="PROSITE" id="PS01031"/>
    </source>
</evidence>